<dbReference type="EMBL" id="QKOE01000002">
    <property type="protein sequence ID" value="PZA17777.1"/>
    <property type="molecule type" value="Genomic_DNA"/>
</dbReference>
<name>A0A323UZA7_9RHOO</name>
<organism evidence="2 3">
    <name type="scientific">Parazoarcus communis SWub3 = DSM 12120</name>
    <dbReference type="NCBI Taxonomy" id="1121029"/>
    <lineage>
        <taxon>Bacteria</taxon>
        <taxon>Pseudomonadati</taxon>
        <taxon>Pseudomonadota</taxon>
        <taxon>Betaproteobacteria</taxon>
        <taxon>Rhodocyclales</taxon>
        <taxon>Zoogloeaceae</taxon>
        <taxon>Parazoarcus</taxon>
    </lineage>
</organism>
<accession>A0A323UZA7</accession>
<reference evidence="2 3" key="1">
    <citation type="submission" date="2018-06" db="EMBL/GenBank/DDBJ databases">
        <title>Azoarcus communis strain SWub3 genome.</title>
        <authorList>
            <person name="Zorraquino Salvo V."/>
            <person name="Toubiana D."/>
            <person name="Blumwald E."/>
        </authorList>
    </citation>
    <scope>NUCLEOTIDE SEQUENCE [LARGE SCALE GENOMIC DNA]</scope>
    <source>
        <strain evidence="2 3">SWub3</strain>
    </source>
</reference>
<sequence>MKIDGLYDGRAVQRASGAVAAGAASGFAAALDRARAATRVAPAEASPEVSTEKPMTRAERIRAANEAAYAEFREYMDKSPAERMRDVILREMGLTEEQLEALPPEQREAVEKEIAARISERLLLQAERELEAASRRIELAVRGVTVPPGEEVPLPPL</sequence>
<protein>
    <submittedName>
        <fullName evidence="2">Uncharacterized protein</fullName>
    </submittedName>
</protein>
<evidence type="ECO:0000313" key="3">
    <source>
        <dbReference type="Proteomes" id="UP000248259"/>
    </source>
</evidence>
<comment type="caution">
    <text evidence="2">The sequence shown here is derived from an EMBL/GenBank/DDBJ whole genome shotgun (WGS) entry which is preliminary data.</text>
</comment>
<dbReference type="Proteomes" id="UP000248259">
    <property type="component" value="Unassembled WGS sequence"/>
</dbReference>
<evidence type="ECO:0000256" key="1">
    <source>
        <dbReference type="SAM" id="Coils"/>
    </source>
</evidence>
<keyword evidence="3" id="KW-1185">Reference proteome</keyword>
<keyword evidence="1" id="KW-0175">Coiled coil</keyword>
<gene>
    <name evidence="2" type="ORF">DNK49_04405</name>
</gene>
<evidence type="ECO:0000313" key="2">
    <source>
        <dbReference type="EMBL" id="PZA17777.1"/>
    </source>
</evidence>
<feature type="coiled-coil region" evidence="1">
    <location>
        <begin position="116"/>
        <end position="143"/>
    </location>
</feature>
<dbReference type="RefSeq" id="WP_110523122.1">
    <property type="nucleotide sequence ID" value="NZ_QKOE01000002.1"/>
</dbReference>
<dbReference type="OrthoDB" id="8641953at2"/>
<dbReference type="AlphaFoldDB" id="A0A323UZA7"/>
<proteinExistence type="predicted"/>